<dbReference type="AlphaFoldDB" id="A0A377QA44"/>
<evidence type="ECO:0000313" key="2">
    <source>
        <dbReference type="EMBL" id="TCU88470.1"/>
    </source>
</evidence>
<organism evidence="1 3">
    <name type="scientific">Iodobacter fluviatilis</name>
    <dbReference type="NCBI Taxonomy" id="537"/>
    <lineage>
        <taxon>Bacteria</taxon>
        <taxon>Pseudomonadati</taxon>
        <taxon>Pseudomonadota</taxon>
        <taxon>Betaproteobacteria</taxon>
        <taxon>Neisseriales</taxon>
        <taxon>Chitinibacteraceae</taxon>
        <taxon>Iodobacter</taxon>
    </lineage>
</organism>
<name>A0A377QA44_9NEIS</name>
<protein>
    <submittedName>
        <fullName evidence="1">Uncharacterized protein</fullName>
    </submittedName>
</protein>
<evidence type="ECO:0000313" key="3">
    <source>
        <dbReference type="Proteomes" id="UP000255108"/>
    </source>
</evidence>
<accession>A0A377QA44</accession>
<keyword evidence="4" id="KW-1185">Reference proteome</keyword>
<sequence length="49" mass="5228">MCIASIFKQSGVHAGFFKDASGRGKISLFLILSFPSWSPVLALGPDKTT</sequence>
<evidence type="ECO:0000313" key="4">
    <source>
        <dbReference type="Proteomes" id="UP000295794"/>
    </source>
</evidence>
<dbReference type="EMBL" id="UGHR01000001">
    <property type="protein sequence ID" value="STQ91459.1"/>
    <property type="molecule type" value="Genomic_DNA"/>
</dbReference>
<dbReference type="EMBL" id="SMBT01000003">
    <property type="protein sequence ID" value="TCU88470.1"/>
    <property type="molecule type" value="Genomic_DNA"/>
</dbReference>
<gene>
    <name evidence="2" type="ORF">EV682_10353</name>
    <name evidence="1" type="ORF">NCTC11159_02532</name>
</gene>
<dbReference type="Proteomes" id="UP000295794">
    <property type="component" value="Unassembled WGS sequence"/>
</dbReference>
<reference evidence="2 4" key="2">
    <citation type="submission" date="2019-03" db="EMBL/GenBank/DDBJ databases">
        <title>Genomic Encyclopedia of Type Strains, Phase IV (KMG-IV): sequencing the most valuable type-strain genomes for metagenomic binning, comparative biology and taxonomic classification.</title>
        <authorList>
            <person name="Goeker M."/>
        </authorList>
    </citation>
    <scope>NUCLEOTIDE SEQUENCE [LARGE SCALE GENOMIC DNA]</scope>
    <source>
        <strain evidence="2 4">DSM 3764</strain>
    </source>
</reference>
<evidence type="ECO:0000313" key="1">
    <source>
        <dbReference type="EMBL" id="STQ91459.1"/>
    </source>
</evidence>
<proteinExistence type="predicted"/>
<dbReference type="Proteomes" id="UP000255108">
    <property type="component" value="Unassembled WGS sequence"/>
</dbReference>
<reference evidence="1 3" key="1">
    <citation type="submission" date="2018-06" db="EMBL/GenBank/DDBJ databases">
        <authorList>
            <consortium name="Pathogen Informatics"/>
            <person name="Doyle S."/>
        </authorList>
    </citation>
    <scope>NUCLEOTIDE SEQUENCE [LARGE SCALE GENOMIC DNA]</scope>
    <source>
        <strain evidence="1 3">NCTC11159</strain>
    </source>
</reference>